<feature type="domain" description="Aminoacyl-transfer RNA synthetases class-II family profile" evidence="7">
    <location>
        <begin position="247"/>
        <end position="628"/>
    </location>
</feature>
<dbReference type="InterPro" id="IPR012340">
    <property type="entry name" value="NA-bd_OB-fold"/>
</dbReference>
<gene>
    <name evidence="8" type="ORF">L249_0261</name>
</gene>
<evidence type="ECO:0000313" key="9">
    <source>
        <dbReference type="Proteomes" id="UP000253664"/>
    </source>
</evidence>
<evidence type="ECO:0000256" key="2">
    <source>
        <dbReference type="ARBA" id="ARBA00022741"/>
    </source>
</evidence>
<dbReference type="Proteomes" id="UP000253664">
    <property type="component" value="Unassembled WGS sequence"/>
</dbReference>
<dbReference type="CDD" id="cd04322">
    <property type="entry name" value="LysRS_N"/>
    <property type="match status" value="1"/>
</dbReference>
<dbReference type="GO" id="GO:0070154">
    <property type="term" value="P:mitochondrial lysyl-tRNA aminoacylation"/>
    <property type="evidence" value="ECO:0007669"/>
    <property type="project" value="TreeGrafter"/>
</dbReference>
<dbReference type="OrthoDB" id="21243at2759"/>
<accession>A0A367LEZ1</accession>
<keyword evidence="4" id="KW-0030">Aminoacyl-tRNA synthetase</keyword>
<evidence type="ECO:0000256" key="5">
    <source>
        <dbReference type="ARBA" id="ARBA00030563"/>
    </source>
</evidence>
<dbReference type="Gene3D" id="2.40.50.140">
    <property type="entry name" value="Nucleic acid-binding proteins"/>
    <property type="match status" value="1"/>
</dbReference>
<dbReference type="InterPro" id="IPR004365">
    <property type="entry name" value="NA-bd_OB_tRNA"/>
</dbReference>
<evidence type="ECO:0000259" key="7">
    <source>
        <dbReference type="PROSITE" id="PS50862"/>
    </source>
</evidence>
<evidence type="ECO:0000313" key="8">
    <source>
        <dbReference type="EMBL" id="RCI12986.1"/>
    </source>
</evidence>
<evidence type="ECO:0000256" key="4">
    <source>
        <dbReference type="ARBA" id="ARBA00023146"/>
    </source>
</evidence>
<dbReference type="PANTHER" id="PTHR42918">
    <property type="entry name" value="LYSYL-TRNA SYNTHETASE"/>
    <property type="match status" value="1"/>
</dbReference>
<keyword evidence="1" id="KW-0436">Ligase</keyword>
<dbReference type="PROSITE" id="PS50862">
    <property type="entry name" value="AA_TRNA_LIGASE_II"/>
    <property type="match status" value="1"/>
</dbReference>
<dbReference type="GO" id="GO:0000049">
    <property type="term" value="F:tRNA binding"/>
    <property type="evidence" value="ECO:0007669"/>
    <property type="project" value="TreeGrafter"/>
</dbReference>
<comment type="caution">
    <text evidence="8">The sequence shown here is derived from an EMBL/GenBank/DDBJ whole genome shotgun (WGS) entry which is preliminary data.</text>
</comment>
<dbReference type="PANTHER" id="PTHR42918:SF5">
    <property type="entry name" value="LYSINE--TRNA LIGASE, MITOCHONDRIAL"/>
    <property type="match status" value="1"/>
</dbReference>
<dbReference type="GO" id="GO:0005524">
    <property type="term" value="F:ATP binding"/>
    <property type="evidence" value="ECO:0007669"/>
    <property type="project" value="UniProtKB-KW"/>
</dbReference>
<reference evidence="8 9" key="1">
    <citation type="journal article" date="2015" name="BMC Genomics">
        <title>Insights from the genome of Ophiocordyceps polyrhachis-furcata to pathogenicity and host specificity in insect fungi.</title>
        <authorList>
            <person name="Wichadakul D."/>
            <person name="Kobmoo N."/>
            <person name="Ingsriswang S."/>
            <person name="Tangphatsornruang S."/>
            <person name="Chantasingh D."/>
            <person name="Luangsa-ard J.J."/>
            <person name="Eurwilaichitr L."/>
        </authorList>
    </citation>
    <scope>NUCLEOTIDE SEQUENCE [LARGE SCALE GENOMIC DNA]</scope>
    <source>
        <strain evidence="8 9">BCC 54312</strain>
    </source>
</reference>
<protein>
    <recommendedName>
        <fullName evidence="5">Lysyl-tRNA synthetase</fullName>
    </recommendedName>
</protein>
<dbReference type="GO" id="GO:0004824">
    <property type="term" value="F:lysine-tRNA ligase activity"/>
    <property type="evidence" value="ECO:0007669"/>
    <property type="project" value="InterPro"/>
</dbReference>
<dbReference type="Pfam" id="PF01336">
    <property type="entry name" value="tRNA_anti-codon"/>
    <property type="match status" value="1"/>
</dbReference>
<dbReference type="AlphaFoldDB" id="A0A367LEZ1"/>
<keyword evidence="2" id="KW-0547">Nucleotide-binding</keyword>
<name>A0A367LEZ1_9HYPO</name>
<proteinExistence type="predicted"/>
<dbReference type="SUPFAM" id="SSF50249">
    <property type="entry name" value="Nucleic acid-binding proteins"/>
    <property type="match status" value="1"/>
</dbReference>
<dbReference type="Pfam" id="PF00152">
    <property type="entry name" value="tRNA-synt_2"/>
    <property type="match status" value="2"/>
</dbReference>
<dbReference type="InterPro" id="IPR045864">
    <property type="entry name" value="aa-tRNA-synth_II/BPL/LPL"/>
</dbReference>
<evidence type="ECO:0000256" key="6">
    <source>
        <dbReference type="SAM" id="MobiDB-lite"/>
    </source>
</evidence>
<feature type="region of interest" description="Disordered" evidence="6">
    <location>
        <begin position="22"/>
        <end position="74"/>
    </location>
</feature>
<dbReference type="PRINTS" id="PR00982">
    <property type="entry name" value="TRNASYNTHLYS"/>
</dbReference>
<dbReference type="EMBL" id="LKCN02000007">
    <property type="protein sequence ID" value="RCI12986.1"/>
    <property type="molecule type" value="Genomic_DNA"/>
</dbReference>
<keyword evidence="3" id="KW-0067">ATP-binding</keyword>
<dbReference type="InterPro" id="IPR044136">
    <property type="entry name" value="Lys-tRNA-ligase_II_N"/>
</dbReference>
<dbReference type="SUPFAM" id="SSF55681">
    <property type="entry name" value="Class II aaRS and biotin synthetases"/>
    <property type="match status" value="1"/>
</dbReference>
<dbReference type="Gene3D" id="3.30.930.10">
    <property type="entry name" value="Bira Bifunctional Protein, Domain 2"/>
    <property type="match status" value="1"/>
</dbReference>
<feature type="region of interest" description="Disordered" evidence="6">
    <location>
        <begin position="527"/>
        <end position="567"/>
    </location>
</feature>
<dbReference type="InterPro" id="IPR006195">
    <property type="entry name" value="aa-tRNA-synth_II"/>
</dbReference>
<feature type="compositionally biased region" description="Basic and acidic residues" evidence="6">
    <location>
        <begin position="555"/>
        <end position="567"/>
    </location>
</feature>
<dbReference type="InterPro" id="IPR018149">
    <property type="entry name" value="Lys-tRNA-synth_II_C"/>
</dbReference>
<feature type="region of interest" description="Disordered" evidence="6">
    <location>
        <begin position="644"/>
        <end position="678"/>
    </location>
</feature>
<dbReference type="GO" id="GO:0005739">
    <property type="term" value="C:mitochondrion"/>
    <property type="evidence" value="ECO:0007669"/>
    <property type="project" value="TreeGrafter"/>
</dbReference>
<evidence type="ECO:0000256" key="1">
    <source>
        <dbReference type="ARBA" id="ARBA00022598"/>
    </source>
</evidence>
<evidence type="ECO:0000256" key="3">
    <source>
        <dbReference type="ARBA" id="ARBA00022840"/>
    </source>
</evidence>
<dbReference type="InterPro" id="IPR004364">
    <property type="entry name" value="Aa-tRNA-synt_II"/>
</dbReference>
<sequence>MMYGKCLRLARRTVAGGLGRWTCPSGKTTPSGLYRHAPGRALATGPPDNNDDDDSSGPPEGASRTTKLEDHTSFRQHRLASMDADRLTEEPLYPDDYPRIETQHVTKSVPELLQNFEDCSRRKEPVTVMGRVRSKRVHGSSLIFLDIVNEFQMVQVLLNKKNVTSFKTRRAYKFAFLRSLIQVGDHISVTGTATRSLTGEPTIDASMIPRLLSPSMSQLPDSRKVSKTSDQERHVDMLVNRSTTDILRLRSEITRHMRNHFHSRRFLEMQTPILAEDAGGAIARPFRTRSNAVRSRKDLALRVAPELWLKRLVVGGFDKVFEIGPAFRNEGVDASHNPEFTMCEFYSAYTNLENLIKETEELIHSLAAHCKEVISTELVSLPAIDLSKFKRPFKQVEFVPALEEAMGVRLPKLNSEGAFAEMLVLMELTNIKLSDLMADSLPKLLDQLAAHYLEPMSMAEPIFIINHPSCMSPLAKSFLCPKTYQLVSARAELFVCGRELANMYEEENSPHEQRRKLALHRSLVTKPDGSIAPSEETDRPGNQDDDEKQETYGSEDPRDSRSQKRACDDWVTAPLDRSYIRALDYGLPPTGGWGCGVERLVMLFSGSTRIGDCLSFGTLRHVVGISAPQEGEEEEDFLRVERDGAIESESSETVELEGSSTKEPPGQKMARTRGEEGG</sequence>
<organism evidence="8 9">
    <name type="scientific">Ophiocordyceps polyrhachis-furcata BCC 54312</name>
    <dbReference type="NCBI Taxonomy" id="1330021"/>
    <lineage>
        <taxon>Eukaryota</taxon>
        <taxon>Fungi</taxon>
        <taxon>Dikarya</taxon>
        <taxon>Ascomycota</taxon>
        <taxon>Pezizomycotina</taxon>
        <taxon>Sordariomycetes</taxon>
        <taxon>Hypocreomycetidae</taxon>
        <taxon>Hypocreales</taxon>
        <taxon>Ophiocordycipitaceae</taxon>
        <taxon>Ophiocordyceps</taxon>
    </lineage>
</organism>
<keyword evidence="9" id="KW-1185">Reference proteome</keyword>
<dbReference type="STRING" id="1330021.A0A367LEZ1"/>